<accession>A0A917KAA8</accession>
<sequence>MFGGWHDVFIRLAAMVAVGAAVKLMDDYLDAEFDLCLGKRTLAARWGRATLPYALVLALIGCSLDRTLAVSLFFGSYAVGMLSQFAERMPTRVPAYVEMALAFMTSVLLAGWRSALWGVAMMAVIDWLDDFMDRLPDKQSGQRNLAVRIGTVETLMLMLIALCIAVLCDGMDTAIAFVAAVLLYAAAEWTTTCRRHVPNDDGVSVG</sequence>
<organism evidence="2 3">
    <name type="scientific">Alicyclobacillus cellulosilyticus</name>
    <dbReference type="NCBI Taxonomy" id="1003997"/>
    <lineage>
        <taxon>Bacteria</taxon>
        <taxon>Bacillati</taxon>
        <taxon>Bacillota</taxon>
        <taxon>Bacilli</taxon>
        <taxon>Bacillales</taxon>
        <taxon>Alicyclobacillaceae</taxon>
        <taxon>Alicyclobacillus</taxon>
    </lineage>
</organism>
<reference evidence="2" key="1">
    <citation type="journal article" date="2014" name="Int. J. Syst. Evol. Microbiol.">
        <title>Complete genome sequence of Corynebacterium casei LMG S-19264T (=DSM 44701T), isolated from a smear-ripened cheese.</title>
        <authorList>
            <consortium name="US DOE Joint Genome Institute (JGI-PGF)"/>
            <person name="Walter F."/>
            <person name="Albersmeier A."/>
            <person name="Kalinowski J."/>
            <person name="Ruckert C."/>
        </authorList>
    </citation>
    <scope>NUCLEOTIDE SEQUENCE</scope>
    <source>
        <strain evidence="2">JCM 18487</strain>
    </source>
</reference>
<comment type="caution">
    <text evidence="2">The sequence shown here is derived from an EMBL/GenBank/DDBJ whole genome shotgun (WGS) entry which is preliminary data.</text>
</comment>
<feature type="transmembrane region" description="Helical" evidence="1">
    <location>
        <begin position="53"/>
        <end position="79"/>
    </location>
</feature>
<evidence type="ECO:0000313" key="3">
    <source>
        <dbReference type="Proteomes" id="UP000637695"/>
    </source>
</evidence>
<feature type="transmembrane region" description="Helical" evidence="1">
    <location>
        <begin position="145"/>
        <end position="167"/>
    </location>
</feature>
<keyword evidence="1" id="KW-0472">Membrane</keyword>
<dbReference type="EMBL" id="BMOY01000015">
    <property type="protein sequence ID" value="GGJ04253.1"/>
    <property type="molecule type" value="Genomic_DNA"/>
</dbReference>
<keyword evidence="3" id="KW-1185">Reference proteome</keyword>
<dbReference type="RefSeq" id="WP_188881770.1">
    <property type="nucleotide sequence ID" value="NZ_BMOY01000015.1"/>
</dbReference>
<proteinExistence type="predicted"/>
<dbReference type="Proteomes" id="UP000637695">
    <property type="component" value="Unassembled WGS sequence"/>
</dbReference>
<feature type="transmembrane region" description="Helical" evidence="1">
    <location>
        <begin position="99"/>
        <end position="125"/>
    </location>
</feature>
<keyword evidence="1" id="KW-1133">Transmembrane helix</keyword>
<evidence type="ECO:0000313" key="2">
    <source>
        <dbReference type="EMBL" id="GGJ04253.1"/>
    </source>
</evidence>
<name>A0A917KAA8_9BACL</name>
<dbReference type="AlphaFoldDB" id="A0A917KAA8"/>
<gene>
    <name evidence="2" type="ORF">GCM10010885_11910</name>
</gene>
<reference evidence="2" key="2">
    <citation type="submission" date="2020-09" db="EMBL/GenBank/DDBJ databases">
        <authorList>
            <person name="Sun Q."/>
            <person name="Ohkuma M."/>
        </authorList>
    </citation>
    <scope>NUCLEOTIDE SEQUENCE</scope>
    <source>
        <strain evidence="2">JCM 18487</strain>
    </source>
</reference>
<keyword evidence="1" id="KW-0812">Transmembrane</keyword>
<feature type="transmembrane region" description="Helical" evidence="1">
    <location>
        <begin position="173"/>
        <end position="190"/>
    </location>
</feature>
<evidence type="ECO:0000256" key="1">
    <source>
        <dbReference type="SAM" id="Phobius"/>
    </source>
</evidence>
<protein>
    <submittedName>
        <fullName evidence="2">Uncharacterized protein</fullName>
    </submittedName>
</protein>